<dbReference type="GO" id="GO:0033785">
    <property type="term" value="F:heptose 7-phosphate kinase activity"/>
    <property type="evidence" value="ECO:0007669"/>
    <property type="project" value="TreeGrafter"/>
</dbReference>
<dbReference type="KEGG" id="taci:TDSAC_1268"/>
<dbReference type="OrthoDB" id="9802794at2"/>
<dbReference type="GO" id="GO:0033786">
    <property type="term" value="F:heptose-1-phosphate adenylyltransferase activity"/>
    <property type="evidence" value="ECO:0007669"/>
    <property type="project" value="TreeGrafter"/>
</dbReference>
<dbReference type="Pfam" id="PF00294">
    <property type="entry name" value="PfkB"/>
    <property type="match status" value="1"/>
</dbReference>
<dbReference type="NCBIfam" id="TIGR02198">
    <property type="entry name" value="rfaE_dom_I"/>
    <property type="match status" value="1"/>
</dbReference>
<organism evidence="4 5">
    <name type="scientific">Thermodesulfobium acidiphilum</name>
    <dbReference type="NCBI Taxonomy" id="1794699"/>
    <lineage>
        <taxon>Bacteria</taxon>
        <taxon>Pseudomonadati</taxon>
        <taxon>Thermodesulfobiota</taxon>
        <taxon>Thermodesulfobiia</taxon>
        <taxon>Thermodesulfobiales</taxon>
        <taxon>Thermodesulfobiaceae</taxon>
        <taxon>Thermodesulfobium</taxon>
    </lineage>
</organism>
<protein>
    <submittedName>
        <fullName evidence="4">D-beta-D-heptose 7-phosphate kinase / D-beta-D-heptose 1-phosphate adenosyltransferase</fullName>
    </submittedName>
</protein>
<dbReference type="Gene3D" id="3.40.1190.20">
    <property type="match status" value="1"/>
</dbReference>
<evidence type="ECO:0000256" key="2">
    <source>
        <dbReference type="ARBA" id="ARBA00022777"/>
    </source>
</evidence>
<evidence type="ECO:0000313" key="4">
    <source>
        <dbReference type="EMBL" id="AWB10610.1"/>
    </source>
</evidence>
<dbReference type="RefSeq" id="WP_108309400.1">
    <property type="nucleotide sequence ID" value="NZ_CP020921.1"/>
</dbReference>
<dbReference type="EMBL" id="CP020921">
    <property type="protein sequence ID" value="AWB10610.1"/>
    <property type="molecule type" value="Genomic_DNA"/>
</dbReference>
<dbReference type="GO" id="GO:0005829">
    <property type="term" value="C:cytosol"/>
    <property type="evidence" value="ECO:0007669"/>
    <property type="project" value="TreeGrafter"/>
</dbReference>
<dbReference type="GO" id="GO:0016773">
    <property type="term" value="F:phosphotransferase activity, alcohol group as acceptor"/>
    <property type="evidence" value="ECO:0007669"/>
    <property type="project" value="InterPro"/>
</dbReference>
<dbReference type="InterPro" id="IPR011913">
    <property type="entry name" value="RfaE_dom_I"/>
</dbReference>
<dbReference type="PANTHER" id="PTHR46969">
    <property type="entry name" value="BIFUNCTIONAL PROTEIN HLDE"/>
    <property type="match status" value="1"/>
</dbReference>
<keyword evidence="1 4" id="KW-0808">Transferase</keyword>
<feature type="domain" description="Carbohydrate kinase PfkB" evidence="3">
    <location>
        <begin position="16"/>
        <end position="311"/>
    </location>
</feature>
<evidence type="ECO:0000256" key="1">
    <source>
        <dbReference type="ARBA" id="ARBA00022679"/>
    </source>
</evidence>
<dbReference type="InterPro" id="IPR029056">
    <property type="entry name" value="Ribokinase-like"/>
</dbReference>
<name>A0A2R4W1N1_THEAF</name>
<accession>A0A2R4W1N1</accession>
<proteinExistence type="predicted"/>
<reference evidence="4 5" key="1">
    <citation type="submission" date="2017-04" db="EMBL/GenBank/DDBJ databases">
        <title>Genomic insights into metabolism of Thermodesulfobium acidiphilum.</title>
        <authorList>
            <person name="Toshchakov S.V."/>
            <person name="Frolov E.N."/>
            <person name="Kublanov I.V."/>
            <person name="Samarov N.I."/>
            <person name="Novikov A."/>
            <person name="Lebedinsky A.V."/>
            <person name="Bonch-Osmolovskaya E.A."/>
            <person name="Chernyh N.A."/>
        </authorList>
    </citation>
    <scope>NUCLEOTIDE SEQUENCE [LARGE SCALE GENOMIC DNA]</scope>
    <source>
        <strain evidence="4 5">3127-1</strain>
    </source>
</reference>
<sequence length="340" mass="37729">MFSEIHSFPLKFNTSKKILVIGDIMLDEYWFGDMERISPEAPVPVLKYLSSEFRLGGSANVAKNLTSLGANVSIVGIVGDDVESDRLKKLLFDSNIDTSGLIVSKKRPTTRKLRLIARKQQVLRVDSEDPSQIDGEELQGVINSLKKQIPECGAIIVSDYRKGLITEDVIEFLINSIDNRVCVADSKAKNYLLFKGFTTVAPNLKEVEAIFDRKLMSEEDIIRSGRELLRLLGSKAVHITRGADGISLFTEELTINFPAFSSEVYDVTGAGDTVTAVLTLSLMSGFDMIHSTFLANVAAAIVVRKVGTSTTNINEIERYLREEEIRDLYNKIVLNSEKGE</sequence>
<gene>
    <name evidence="4" type="ORF">TDSAC_1268</name>
</gene>
<evidence type="ECO:0000259" key="3">
    <source>
        <dbReference type="Pfam" id="PF00294"/>
    </source>
</evidence>
<dbReference type="PANTHER" id="PTHR46969:SF1">
    <property type="entry name" value="BIFUNCTIONAL PROTEIN HLDE"/>
    <property type="match status" value="1"/>
</dbReference>
<dbReference type="SUPFAM" id="SSF53613">
    <property type="entry name" value="Ribokinase-like"/>
    <property type="match status" value="1"/>
</dbReference>
<keyword evidence="5" id="KW-1185">Reference proteome</keyword>
<dbReference type="CDD" id="cd01172">
    <property type="entry name" value="RfaE_like"/>
    <property type="match status" value="1"/>
</dbReference>
<evidence type="ECO:0000313" key="5">
    <source>
        <dbReference type="Proteomes" id="UP000244792"/>
    </source>
</evidence>
<dbReference type="AlphaFoldDB" id="A0A2R4W1N1"/>
<dbReference type="InterPro" id="IPR011611">
    <property type="entry name" value="PfkB_dom"/>
</dbReference>
<keyword evidence="2 4" id="KW-0418">Kinase</keyword>
<dbReference type="Proteomes" id="UP000244792">
    <property type="component" value="Chromosome"/>
</dbReference>